<dbReference type="EMBL" id="LDZY01000029">
    <property type="protein sequence ID" value="KLU63717.1"/>
    <property type="molecule type" value="Genomic_DNA"/>
</dbReference>
<reference evidence="1 2" key="1">
    <citation type="submission" date="2015-06" db="EMBL/GenBank/DDBJ databases">
        <title>Draft genome of the moderately acidophilic sulfate reducer Candidatus Desulfosporosinus acididurans strain M1.</title>
        <authorList>
            <person name="Poehlein A."/>
            <person name="Petzsch P."/>
            <person name="Johnson B.D."/>
            <person name="Schloemann M."/>
            <person name="Daniel R."/>
            <person name="Muehling M."/>
        </authorList>
    </citation>
    <scope>NUCLEOTIDE SEQUENCE [LARGE SCALE GENOMIC DNA]</scope>
    <source>
        <strain evidence="1 2">M1</strain>
    </source>
</reference>
<gene>
    <name evidence="1" type="ORF">DEAC_c43520</name>
</gene>
<evidence type="ECO:0000313" key="2">
    <source>
        <dbReference type="Proteomes" id="UP000036356"/>
    </source>
</evidence>
<dbReference type="AlphaFoldDB" id="A0A0J1FJW0"/>
<evidence type="ECO:0000313" key="1">
    <source>
        <dbReference type="EMBL" id="KLU63717.1"/>
    </source>
</evidence>
<name>A0A0J1FJW0_9FIRM</name>
<dbReference type="Pfam" id="PF04294">
    <property type="entry name" value="VanW"/>
    <property type="match status" value="1"/>
</dbReference>
<dbReference type="InterPro" id="IPR052913">
    <property type="entry name" value="Glycopeptide_resist_protein"/>
</dbReference>
<dbReference type="PATRIC" id="fig|476652.3.peg.4621"/>
<comment type="caution">
    <text evidence="1">The sequence shown here is derived from an EMBL/GenBank/DDBJ whole genome shotgun (WGS) entry which is preliminary data.</text>
</comment>
<sequence>MLFADLPVVERVPHQVPVIYVPLGQDATVLYPNIDFRCTNNTAGPITICTIVRAGLLTVRIYGKATGKSVQIKPQILKVIKGRSGSKGCVKKTMISRDVYAPSERSKRVFCVKTGSRN</sequence>
<dbReference type="PANTHER" id="PTHR35788">
    <property type="entry name" value="EXPORTED PROTEIN-RELATED"/>
    <property type="match status" value="1"/>
</dbReference>
<dbReference type="PANTHER" id="PTHR35788:SF1">
    <property type="entry name" value="EXPORTED PROTEIN"/>
    <property type="match status" value="1"/>
</dbReference>
<organism evidence="1 2">
    <name type="scientific">Desulfosporosinus acididurans</name>
    <dbReference type="NCBI Taxonomy" id="476652"/>
    <lineage>
        <taxon>Bacteria</taxon>
        <taxon>Bacillati</taxon>
        <taxon>Bacillota</taxon>
        <taxon>Clostridia</taxon>
        <taxon>Eubacteriales</taxon>
        <taxon>Desulfitobacteriaceae</taxon>
        <taxon>Desulfosporosinus</taxon>
    </lineage>
</organism>
<proteinExistence type="predicted"/>
<dbReference type="Proteomes" id="UP000036356">
    <property type="component" value="Unassembled WGS sequence"/>
</dbReference>
<keyword evidence="2" id="KW-1185">Reference proteome</keyword>
<accession>A0A0J1FJW0</accession>
<dbReference type="InterPro" id="IPR007391">
    <property type="entry name" value="Vancomycin_resist_VanW"/>
</dbReference>
<protein>
    <submittedName>
        <fullName evidence="1">VanW like protein</fullName>
    </submittedName>
</protein>
<dbReference type="STRING" id="476652.DEAC_c43520"/>